<dbReference type="EMBL" id="CAJNJQ010002670">
    <property type="protein sequence ID" value="CAE7182198.1"/>
    <property type="molecule type" value="Genomic_DNA"/>
</dbReference>
<accession>A0A8H3E5X0</accession>
<dbReference type="Proteomes" id="UP000663850">
    <property type="component" value="Unassembled WGS sequence"/>
</dbReference>
<evidence type="ECO:0000313" key="3">
    <source>
        <dbReference type="Proteomes" id="UP000663827"/>
    </source>
</evidence>
<gene>
    <name evidence="1" type="ORF">RDB_LOCUS104473</name>
    <name evidence="2" type="ORF">RDB_LOCUS118047</name>
</gene>
<dbReference type="AlphaFoldDB" id="A0A8H3E5X0"/>
<proteinExistence type="predicted"/>
<dbReference type="Proteomes" id="UP000663827">
    <property type="component" value="Unassembled WGS sequence"/>
</dbReference>
<organism evidence="2 3">
    <name type="scientific">Rhizoctonia solani</name>
    <dbReference type="NCBI Taxonomy" id="456999"/>
    <lineage>
        <taxon>Eukaryota</taxon>
        <taxon>Fungi</taxon>
        <taxon>Dikarya</taxon>
        <taxon>Basidiomycota</taxon>
        <taxon>Agaricomycotina</taxon>
        <taxon>Agaricomycetes</taxon>
        <taxon>Cantharellales</taxon>
        <taxon>Ceratobasidiaceae</taxon>
        <taxon>Rhizoctonia</taxon>
    </lineage>
</organism>
<name>A0A8H3E5X0_9AGAM</name>
<reference evidence="2" key="1">
    <citation type="submission" date="2021-01" db="EMBL/GenBank/DDBJ databases">
        <authorList>
            <person name="Kaushik A."/>
        </authorList>
    </citation>
    <scope>NUCLEOTIDE SEQUENCE</scope>
    <source>
        <strain evidence="2">AG5</strain>
        <strain evidence="1">Type strain: AG8-Rh-89/</strain>
    </source>
</reference>
<sequence length="142" mass="16301">MPTYGGYMMTVKHLLQWFRQVHPEIQVNDNYIPPPKPLFELIRKKRISTVFRVELIVLPGDTDWQGKDIDPKRMAFMFVRNICPSDRKVWLPPREIPGVASDGTAGRFLKKCGLVISDWVVINMLFDDPLASSWVTDPNASS</sequence>
<evidence type="ECO:0000313" key="2">
    <source>
        <dbReference type="EMBL" id="CAE7182198.1"/>
    </source>
</evidence>
<protein>
    <submittedName>
        <fullName evidence="2">Uncharacterized protein</fullName>
    </submittedName>
</protein>
<dbReference type="EMBL" id="CAJMWZ010005647">
    <property type="protein sequence ID" value="CAE6509051.1"/>
    <property type="molecule type" value="Genomic_DNA"/>
</dbReference>
<comment type="caution">
    <text evidence="2">The sequence shown here is derived from an EMBL/GenBank/DDBJ whole genome shotgun (WGS) entry which is preliminary data.</text>
</comment>
<evidence type="ECO:0000313" key="1">
    <source>
        <dbReference type="EMBL" id="CAE6509051.1"/>
    </source>
</evidence>